<feature type="region of interest" description="Disordered" evidence="1">
    <location>
        <begin position="62"/>
        <end position="88"/>
    </location>
</feature>
<reference evidence="2 3" key="1">
    <citation type="journal article" date="2018" name="BMC Genomics">
        <title>Genomic comparison of Trypanosoma conorhini and Trypanosoma rangeli to Trypanosoma cruzi strains of high and low virulence.</title>
        <authorList>
            <person name="Bradwell K.R."/>
            <person name="Koparde V.N."/>
            <person name="Matveyev A.V."/>
            <person name="Serrano M.G."/>
            <person name="Alves J.M."/>
            <person name="Parikh H."/>
            <person name="Huang B."/>
            <person name="Lee V."/>
            <person name="Espinosa-Alvarez O."/>
            <person name="Ortiz P.A."/>
            <person name="Costa-Martins A.G."/>
            <person name="Teixeira M.M."/>
            <person name="Buck G.A."/>
        </authorList>
    </citation>
    <scope>NUCLEOTIDE SEQUENCE [LARGE SCALE GENOMIC DNA]</scope>
    <source>
        <strain evidence="2 3">025E</strain>
    </source>
</reference>
<dbReference type="EMBL" id="MKKU01000797">
    <property type="protein sequence ID" value="RNF01957.1"/>
    <property type="molecule type" value="Genomic_DNA"/>
</dbReference>
<organism evidence="2 3">
    <name type="scientific">Trypanosoma conorhini</name>
    <dbReference type="NCBI Taxonomy" id="83891"/>
    <lineage>
        <taxon>Eukaryota</taxon>
        <taxon>Discoba</taxon>
        <taxon>Euglenozoa</taxon>
        <taxon>Kinetoplastea</taxon>
        <taxon>Metakinetoplastina</taxon>
        <taxon>Trypanosomatida</taxon>
        <taxon>Trypanosomatidae</taxon>
        <taxon>Trypanosoma</taxon>
    </lineage>
</organism>
<evidence type="ECO:0000256" key="1">
    <source>
        <dbReference type="SAM" id="MobiDB-lite"/>
    </source>
</evidence>
<gene>
    <name evidence="2" type="ORF">Tco025E_08482</name>
</gene>
<feature type="compositionally biased region" description="Basic and acidic residues" evidence="1">
    <location>
        <begin position="242"/>
        <end position="256"/>
    </location>
</feature>
<protein>
    <submittedName>
        <fullName evidence="2">Uncharacterized protein</fullName>
    </submittedName>
</protein>
<feature type="compositionally biased region" description="Polar residues" evidence="1">
    <location>
        <begin position="214"/>
        <end position="229"/>
    </location>
</feature>
<feature type="region of interest" description="Disordered" evidence="1">
    <location>
        <begin position="176"/>
        <end position="268"/>
    </location>
</feature>
<proteinExistence type="predicted"/>
<dbReference type="RefSeq" id="XP_029224557.1">
    <property type="nucleotide sequence ID" value="XM_029375330.1"/>
</dbReference>
<accession>A0A3R7KV29</accession>
<evidence type="ECO:0000313" key="3">
    <source>
        <dbReference type="Proteomes" id="UP000284403"/>
    </source>
</evidence>
<feature type="compositionally biased region" description="Polar residues" evidence="1">
    <location>
        <begin position="24"/>
        <end position="36"/>
    </location>
</feature>
<dbReference type="AlphaFoldDB" id="A0A3R7KV29"/>
<sequence>MGQAHAQEPGRAPGVGGARAHSDASGSGTPPLQTGQLHPHRLPSVEALEMEIPVVLSNFPRVRQRGGGGSVSGPSRRETIERGNPVGVPFDQWSLSTIGGDSAATTHRRRKKYTTTTVTTTTVTKILLPHMQQVVAFPDADGAVNHNAGDSQAVAVAIEGGSRALRENSGELNRVDGAAVLRGPGHSIEKRQLSPKEGTPASRPLQPARRNRSSRGQPNENGANSTNNGKGVLPDIASLKVYRLESEEPTPREDAAARQPPDEGSYAMAPQQPWLYSQQTFGKTAVTHHGSSLPRLPDAGNQRGPSPGSLPGASADYKGHNEGGSLVGPQSVATPPNPRQLQPIAYHAHHRGIQLSHEAEAPWILSEERQENGWRATE</sequence>
<dbReference type="OrthoDB" id="252916at2759"/>
<feature type="region of interest" description="Disordered" evidence="1">
    <location>
        <begin position="285"/>
        <end position="340"/>
    </location>
</feature>
<dbReference type="GeneID" id="40322093"/>
<name>A0A3R7KV29_9TRYP</name>
<evidence type="ECO:0000313" key="2">
    <source>
        <dbReference type="EMBL" id="RNF01957.1"/>
    </source>
</evidence>
<feature type="region of interest" description="Disordered" evidence="1">
    <location>
        <begin position="1"/>
        <end position="38"/>
    </location>
</feature>
<dbReference type="Proteomes" id="UP000284403">
    <property type="component" value="Unassembled WGS sequence"/>
</dbReference>
<comment type="caution">
    <text evidence="2">The sequence shown here is derived from an EMBL/GenBank/DDBJ whole genome shotgun (WGS) entry which is preliminary data.</text>
</comment>
<keyword evidence="3" id="KW-1185">Reference proteome</keyword>